<organism evidence="1 2">
    <name type="scientific">Pycnococcus provasolii</name>
    <dbReference type="NCBI Taxonomy" id="41880"/>
    <lineage>
        <taxon>Eukaryota</taxon>
        <taxon>Viridiplantae</taxon>
        <taxon>Chlorophyta</taxon>
        <taxon>Pseudoscourfieldiophyceae</taxon>
        <taxon>Pseudoscourfieldiales</taxon>
        <taxon>Pycnococcaceae</taxon>
        <taxon>Pycnococcus</taxon>
    </lineage>
</organism>
<dbReference type="EMBL" id="BNJQ01000043">
    <property type="protein sequence ID" value="GHP12552.1"/>
    <property type="molecule type" value="Genomic_DNA"/>
</dbReference>
<dbReference type="AlphaFoldDB" id="A0A830HZ56"/>
<reference evidence="1" key="1">
    <citation type="submission" date="2020-10" db="EMBL/GenBank/DDBJ databases">
        <title>Unveiling of a novel bifunctional photoreceptor, Dualchrome1, isolated from a cosmopolitan green alga.</title>
        <authorList>
            <person name="Suzuki S."/>
            <person name="Kawachi M."/>
        </authorList>
    </citation>
    <scope>NUCLEOTIDE SEQUENCE</scope>
    <source>
        <strain evidence="1">NIES 2893</strain>
    </source>
</reference>
<sequence>MTPSSEKKGLGLMNILRMRHTRQGTRLSLNAWVRQVSLAKYMRNVSAANTELRRMLDIEEQRVVRVVQSHMRHIDTRVQRERRRKTFDAWRMSVLRAQRSRFHSFRSISALGGMETPSPTSAFNAGSTADRRLHSAPPERVARYYEDLHDAIRRAREH</sequence>
<proteinExistence type="predicted"/>
<protein>
    <submittedName>
        <fullName evidence="1">Uncharacterized protein</fullName>
    </submittedName>
</protein>
<keyword evidence="2" id="KW-1185">Reference proteome</keyword>
<dbReference type="Proteomes" id="UP000660262">
    <property type="component" value="Unassembled WGS sequence"/>
</dbReference>
<comment type="caution">
    <text evidence="1">The sequence shown here is derived from an EMBL/GenBank/DDBJ whole genome shotgun (WGS) entry which is preliminary data.</text>
</comment>
<evidence type="ECO:0000313" key="2">
    <source>
        <dbReference type="Proteomes" id="UP000660262"/>
    </source>
</evidence>
<name>A0A830HZ56_9CHLO</name>
<evidence type="ECO:0000313" key="1">
    <source>
        <dbReference type="EMBL" id="GHP12552.1"/>
    </source>
</evidence>
<gene>
    <name evidence="1" type="ORF">PPROV_001128000</name>
</gene>
<accession>A0A830HZ56</accession>